<feature type="compositionally biased region" description="Pro residues" evidence="1">
    <location>
        <begin position="346"/>
        <end position="356"/>
    </location>
</feature>
<gene>
    <name evidence="5" type="ORF">KFE25_001060</name>
</gene>
<feature type="signal peptide" evidence="3">
    <location>
        <begin position="1"/>
        <end position="26"/>
    </location>
</feature>
<feature type="region of interest" description="Disordered" evidence="1">
    <location>
        <begin position="155"/>
        <end position="197"/>
    </location>
</feature>
<dbReference type="OrthoDB" id="10589813at2759"/>
<feature type="domain" description="Beta-adaptin appendage C-terminal subdomain" evidence="4">
    <location>
        <begin position="382"/>
        <end position="492"/>
    </location>
</feature>
<dbReference type="Proteomes" id="UP000751190">
    <property type="component" value="Unassembled WGS sequence"/>
</dbReference>
<comment type="caution">
    <text evidence="5">The sequence shown here is derived from an EMBL/GenBank/DDBJ whole genome shotgun (WGS) entry which is preliminary data.</text>
</comment>
<evidence type="ECO:0000259" key="4">
    <source>
        <dbReference type="Pfam" id="PF09066"/>
    </source>
</evidence>
<accession>A0A8J5X5F8</accession>
<name>A0A8J5X5F8_DIALT</name>
<keyword evidence="2" id="KW-1133">Transmembrane helix</keyword>
<dbReference type="AlphaFoldDB" id="A0A8J5X5F8"/>
<evidence type="ECO:0000256" key="3">
    <source>
        <dbReference type="SAM" id="SignalP"/>
    </source>
</evidence>
<protein>
    <recommendedName>
        <fullName evidence="4">Beta-adaptin appendage C-terminal subdomain domain-containing protein</fullName>
    </recommendedName>
</protein>
<proteinExistence type="predicted"/>
<feature type="transmembrane region" description="Helical" evidence="2">
    <location>
        <begin position="214"/>
        <end position="236"/>
    </location>
</feature>
<dbReference type="Gene3D" id="3.30.310.10">
    <property type="entry name" value="TATA-Binding Protein"/>
    <property type="match status" value="1"/>
</dbReference>
<dbReference type="EMBL" id="JAGTXO010000025">
    <property type="protein sequence ID" value="KAG8461456.1"/>
    <property type="molecule type" value="Genomic_DNA"/>
</dbReference>
<sequence length="512" mass="52437">MPLDARRRGVAARALMWAALLHPLAAAIADGGHNGSQPFPAPGVPSPPLLQLGPKAVDVAWHRPAGAAEAPVSYEVLVTIQRARDAPAERIERSAGRETQFEFSPVPSGARTCFRVRSVGAAAAPAPGGRADAPRSDYSDETCYSNCECESALAPAGKGGAPATPARPPTPKPPRPAGPPTDAFPDDDDKFGDGAARARGGGGGSCAAAGAPTFVAGMLVGAALALAITVATCLLARSEMRTDLLRLNRAHGISAFGAKRVDEAAASEYAHLTAAEQVDAARADKAVGARGASCTGGGARRFQPGVALAELEASSASAQHAHTRAHTRMHAPPPVHASHHSHHHPPPLPLPPPAANPPEYVAGQPAYPPPCAAPSTLPTLEPAANVDPLAFEVQWVECHAQPALTLELRARAPRLPAHDAVELALARAGMVCIAAGAVGDVHKAYFAAQIAPTPPGELLMLELVVAVVRSSGGGADATATFRSLCAQHLHALSHHFGAVLTAALGSDRFNSR</sequence>
<dbReference type="GO" id="GO:0030131">
    <property type="term" value="C:clathrin adaptor complex"/>
    <property type="evidence" value="ECO:0007669"/>
    <property type="project" value="InterPro"/>
</dbReference>
<organism evidence="5 6">
    <name type="scientific">Diacronema lutheri</name>
    <name type="common">Unicellular marine alga</name>
    <name type="synonym">Monochrysis lutheri</name>
    <dbReference type="NCBI Taxonomy" id="2081491"/>
    <lineage>
        <taxon>Eukaryota</taxon>
        <taxon>Haptista</taxon>
        <taxon>Haptophyta</taxon>
        <taxon>Pavlovophyceae</taxon>
        <taxon>Pavlovales</taxon>
        <taxon>Pavlovaceae</taxon>
        <taxon>Diacronema</taxon>
    </lineage>
</organism>
<evidence type="ECO:0000256" key="2">
    <source>
        <dbReference type="SAM" id="Phobius"/>
    </source>
</evidence>
<dbReference type="Pfam" id="PF09066">
    <property type="entry name" value="B2-adapt-app_C"/>
    <property type="match status" value="1"/>
</dbReference>
<evidence type="ECO:0000256" key="1">
    <source>
        <dbReference type="SAM" id="MobiDB-lite"/>
    </source>
</evidence>
<feature type="compositionally biased region" description="Pro residues" evidence="1">
    <location>
        <begin position="165"/>
        <end position="179"/>
    </location>
</feature>
<evidence type="ECO:0000313" key="5">
    <source>
        <dbReference type="EMBL" id="KAG8461456.1"/>
    </source>
</evidence>
<dbReference type="GO" id="GO:0016192">
    <property type="term" value="P:vesicle-mediated transport"/>
    <property type="evidence" value="ECO:0007669"/>
    <property type="project" value="InterPro"/>
</dbReference>
<keyword evidence="6" id="KW-1185">Reference proteome</keyword>
<keyword evidence="2" id="KW-0812">Transmembrane</keyword>
<dbReference type="InterPro" id="IPR012295">
    <property type="entry name" value="TBP_dom_sf"/>
</dbReference>
<feature type="compositionally biased region" description="Low complexity" evidence="1">
    <location>
        <begin position="311"/>
        <end position="320"/>
    </location>
</feature>
<dbReference type="InterPro" id="IPR015151">
    <property type="entry name" value="B-adaptin_app_sub_C"/>
</dbReference>
<feature type="region of interest" description="Disordered" evidence="1">
    <location>
        <begin position="311"/>
        <end position="367"/>
    </location>
</feature>
<dbReference type="GO" id="GO:0006886">
    <property type="term" value="P:intracellular protein transport"/>
    <property type="evidence" value="ECO:0007669"/>
    <property type="project" value="InterPro"/>
</dbReference>
<feature type="chain" id="PRO_5035310831" description="Beta-adaptin appendage C-terminal subdomain domain-containing protein" evidence="3">
    <location>
        <begin position="27"/>
        <end position="512"/>
    </location>
</feature>
<keyword evidence="2" id="KW-0472">Membrane</keyword>
<evidence type="ECO:0000313" key="6">
    <source>
        <dbReference type="Proteomes" id="UP000751190"/>
    </source>
</evidence>
<reference evidence="5" key="1">
    <citation type="submission" date="2021-05" db="EMBL/GenBank/DDBJ databases">
        <title>The genome of the haptophyte Pavlova lutheri (Diacronema luteri, Pavlovales) - a model for lipid biosynthesis in eukaryotic algae.</title>
        <authorList>
            <person name="Hulatt C.J."/>
            <person name="Posewitz M.C."/>
        </authorList>
    </citation>
    <scope>NUCLEOTIDE SEQUENCE</scope>
    <source>
        <strain evidence="5">NIVA-4/92</strain>
    </source>
</reference>
<keyword evidence="3" id="KW-0732">Signal</keyword>